<dbReference type="Proteomes" id="UP000240493">
    <property type="component" value="Unassembled WGS sequence"/>
</dbReference>
<keyword evidence="3" id="KW-1185">Reference proteome</keyword>
<accession>A0A2T3ZL80</accession>
<evidence type="ECO:0000313" key="2">
    <source>
        <dbReference type="EMBL" id="PTB45543.1"/>
    </source>
</evidence>
<evidence type="ECO:0000313" key="3">
    <source>
        <dbReference type="Proteomes" id="UP000240493"/>
    </source>
</evidence>
<dbReference type="EMBL" id="KZ679257">
    <property type="protein sequence ID" value="PTB45543.1"/>
    <property type="molecule type" value="Genomic_DNA"/>
</dbReference>
<evidence type="ECO:0000256" key="1">
    <source>
        <dbReference type="SAM" id="MobiDB-lite"/>
    </source>
</evidence>
<reference evidence="2 3" key="1">
    <citation type="submission" date="2016-07" db="EMBL/GenBank/DDBJ databases">
        <title>Multiple horizontal gene transfer events from other fungi enriched the ability of initially mycotrophic Trichoderma (Ascomycota) to feed on dead plant biomass.</title>
        <authorList>
            <consortium name="DOE Joint Genome Institute"/>
            <person name="Aerts A."/>
            <person name="Atanasova L."/>
            <person name="Chenthamara K."/>
            <person name="Zhang J."/>
            <person name="Grujic M."/>
            <person name="Henrissat B."/>
            <person name="Kuo A."/>
            <person name="Salamov A."/>
            <person name="Lipzen A."/>
            <person name="Labutti K."/>
            <person name="Barry K."/>
            <person name="Miao Y."/>
            <person name="Rahimi M.J."/>
            <person name="Shen Q."/>
            <person name="Grigoriev I.V."/>
            <person name="Kubicek C.P."/>
            <person name="Druzhinina I.S."/>
        </authorList>
    </citation>
    <scope>NUCLEOTIDE SEQUENCE [LARGE SCALE GENOMIC DNA]</scope>
    <source>
        <strain evidence="2 3">CBS 433.97</strain>
    </source>
</reference>
<feature type="compositionally biased region" description="Basic and acidic residues" evidence="1">
    <location>
        <begin position="19"/>
        <end position="34"/>
    </location>
</feature>
<organism evidence="2 3">
    <name type="scientific">Trichoderma asperellum (strain ATCC 204424 / CBS 433.97 / NBRC 101777)</name>
    <dbReference type="NCBI Taxonomy" id="1042311"/>
    <lineage>
        <taxon>Eukaryota</taxon>
        <taxon>Fungi</taxon>
        <taxon>Dikarya</taxon>
        <taxon>Ascomycota</taxon>
        <taxon>Pezizomycotina</taxon>
        <taxon>Sordariomycetes</taxon>
        <taxon>Hypocreomycetidae</taxon>
        <taxon>Hypocreales</taxon>
        <taxon>Hypocreaceae</taxon>
        <taxon>Trichoderma</taxon>
    </lineage>
</organism>
<dbReference type="AlphaFoldDB" id="A0A2T3ZL80"/>
<gene>
    <name evidence="2" type="ORF">M441DRAFT_23725</name>
</gene>
<proteinExistence type="predicted"/>
<sequence length="57" mass="6357">MQHQYRFSHFDHASPSLDLGKRGDPVGWESDHQARTALLEPGPGTWSNPGVLTNNSR</sequence>
<feature type="compositionally biased region" description="Polar residues" evidence="1">
    <location>
        <begin position="45"/>
        <end position="57"/>
    </location>
</feature>
<name>A0A2T3ZL80_TRIA4</name>
<protein>
    <submittedName>
        <fullName evidence="2">Uncharacterized protein</fullName>
    </submittedName>
</protein>
<feature type="region of interest" description="Disordered" evidence="1">
    <location>
        <begin position="1"/>
        <end position="57"/>
    </location>
</feature>
<dbReference type="OrthoDB" id="10432023at2759"/>